<organism evidence="5 6">
    <name type="scientific">Paramecium primaurelia</name>
    <dbReference type="NCBI Taxonomy" id="5886"/>
    <lineage>
        <taxon>Eukaryota</taxon>
        <taxon>Sar</taxon>
        <taxon>Alveolata</taxon>
        <taxon>Ciliophora</taxon>
        <taxon>Intramacronucleata</taxon>
        <taxon>Oligohymenophorea</taxon>
        <taxon>Peniculida</taxon>
        <taxon>Parameciidae</taxon>
        <taxon>Paramecium</taxon>
    </lineage>
</organism>
<keyword evidence="3" id="KW-0677">Repeat</keyword>
<reference evidence="5" key="1">
    <citation type="submission" date="2021-01" db="EMBL/GenBank/DDBJ databases">
        <authorList>
            <consortium name="Genoscope - CEA"/>
            <person name="William W."/>
        </authorList>
    </citation>
    <scope>NUCLEOTIDE SEQUENCE</scope>
</reference>
<dbReference type="GO" id="GO:0030620">
    <property type="term" value="F:U2 snRNA binding"/>
    <property type="evidence" value="ECO:0007669"/>
    <property type="project" value="InterPro"/>
</dbReference>
<dbReference type="EMBL" id="CAJJDM010000006">
    <property type="protein sequence ID" value="CAD8045265.1"/>
    <property type="molecule type" value="Genomic_DNA"/>
</dbReference>
<evidence type="ECO:0000313" key="6">
    <source>
        <dbReference type="Proteomes" id="UP000688137"/>
    </source>
</evidence>
<keyword evidence="4" id="KW-0539">Nucleus</keyword>
<dbReference type="GO" id="GO:0005634">
    <property type="term" value="C:nucleus"/>
    <property type="evidence" value="ECO:0007669"/>
    <property type="project" value="UniProtKB-SubCell"/>
</dbReference>
<keyword evidence="2" id="KW-0433">Leucine-rich repeat</keyword>
<dbReference type="InterPro" id="IPR001611">
    <property type="entry name" value="Leu-rich_rpt"/>
</dbReference>
<evidence type="ECO:0000313" key="5">
    <source>
        <dbReference type="EMBL" id="CAD8045265.1"/>
    </source>
</evidence>
<proteinExistence type="predicted"/>
<dbReference type="PANTHER" id="PTHR10552">
    <property type="entry name" value="U2 SMALL NUCLEAR RIBONUCLEOPROTEIN A"/>
    <property type="match status" value="1"/>
</dbReference>
<evidence type="ECO:0000256" key="4">
    <source>
        <dbReference type="ARBA" id="ARBA00023242"/>
    </source>
</evidence>
<dbReference type="AlphaFoldDB" id="A0A8S1JT99"/>
<dbReference type="OMA" id="CHLEDYR"/>
<dbReference type="Proteomes" id="UP000688137">
    <property type="component" value="Unassembled WGS sequence"/>
</dbReference>
<evidence type="ECO:0000256" key="2">
    <source>
        <dbReference type="ARBA" id="ARBA00022614"/>
    </source>
</evidence>
<dbReference type="GO" id="GO:0000398">
    <property type="term" value="P:mRNA splicing, via spliceosome"/>
    <property type="evidence" value="ECO:0007669"/>
    <property type="project" value="InterPro"/>
</dbReference>
<gene>
    <name evidence="5" type="ORF">PPRIM_AZ9-3.1.T0090291</name>
</gene>
<comment type="caution">
    <text evidence="5">The sequence shown here is derived from an EMBL/GenBank/DDBJ whole genome shotgun (WGS) entry which is preliminary data.</text>
</comment>
<dbReference type="InterPro" id="IPR044640">
    <property type="entry name" value="RU2A"/>
</dbReference>
<dbReference type="PROSITE" id="PS51450">
    <property type="entry name" value="LRR"/>
    <property type="match status" value="1"/>
</dbReference>
<sequence>MKINSELIQGSHHFINPLNERQLDLRAKKITAIENLGATLDFFDHIDLGDNDIKKLGNLTLLKRLKTLNLSNNRIIKLSDISDSLPNIENLILMNNRLTDINEMYQLRNCKKLKRLILHGNLITQQPDYRYKVIAILPNLKVLDFNKVTLAEREKAVESFKPDELTDYMNLVNLKDATIDKDHIKKLLENAKTFDQINQLEMLLKQQQVKNLSILNDQ</sequence>
<evidence type="ECO:0000256" key="1">
    <source>
        <dbReference type="ARBA" id="ARBA00004123"/>
    </source>
</evidence>
<keyword evidence="6" id="KW-1185">Reference proteome</keyword>
<dbReference type="PANTHER" id="PTHR10552:SF6">
    <property type="entry name" value="U2 SMALL NUCLEAR RIBONUCLEOPROTEIN A"/>
    <property type="match status" value="1"/>
</dbReference>
<evidence type="ECO:0000256" key="3">
    <source>
        <dbReference type="ARBA" id="ARBA00022737"/>
    </source>
</evidence>
<comment type="subcellular location">
    <subcellularLocation>
        <location evidence="1">Nucleus</location>
    </subcellularLocation>
</comment>
<dbReference type="Pfam" id="PF14580">
    <property type="entry name" value="LRR_9"/>
    <property type="match status" value="1"/>
</dbReference>
<accession>A0A8S1JT99</accession>
<name>A0A8S1JT99_PARPR</name>
<protein>
    <submittedName>
        <fullName evidence="5">Uncharacterized protein</fullName>
    </submittedName>
</protein>